<dbReference type="Gene3D" id="3.30.450.20">
    <property type="entry name" value="PAS domain"/>
    <property type="match status" value="1"/>
</dbReference>
<evidence type="ECO:0000313" key="3">
    <source>
        <dbReference type="Proteomes" id="UP000198553"/>
    </source>
</evidence>
<reference evidence="3" key="1">
    <citation type="submission" date="2016-10" db="EMBL/GenBank/DDBJ databases">
        <authorList>
            <person name="Varghese N."/>
            <person name="Submissions S."/>
        </authorList>
    </citation>
    <scope>NUCLEOTIDE SEQUENCE [LARGE SCALE GENOMIC DNA]</scope>
    <source>
        <strain evidence="3">B48,IBRC-M 10115,DSM 25386,CECT 8001</strain>
    </source>
</reference>
<dbReference type="PANTHER" id="PTHR33745:SF8">
    <property type="entry name" value="BLUE-LIGHT PHOTORECEPTOR"/>
    <property type="match status" value="1"/>
</dbReference>
<dbReference type="CDD" id="cd07041">
    <property type="entry name" value="STAS_RsbR_RsbS_like"/>
    <property type="match status" value="1"/>
</dbReference>
<protein>
    <submittedName>
        <fullName evidence="2">Anti-anti-sigma regulatory factor (Antagonist of anti-sigma factor)</fullName>
    </submittedName>
</protein>
<proteinExistence type="predicted"/>
<accession>A0A1H8A4A4</accession>
<dbReference type="PROSITE" id="PS50801">
    <property type="entry name" value="STAS"/>
    <property type="match status" value="1"/>
</dbReference>
<feature type="domain" description="STAS" evidence="1">
    <location>
        <begin position="140"/>
        <end position="243"/>
    </location>
</feature>
<dbReference type="Gene3D" id="3.30.750.24">
    <property type="entry name" value="STAS domain"/>
    <property type="match status" value="1"/>
</dbReference>
<evidence type="ECO:0000259" key="1">
    <source>
        <dbReference type="PROSITE" id="PS50801"/>
    </source>
</evidence>
<gene>
    <name evidence="2" type="ORF">SAMN05192533_104210</name>
</gene>
<dbReference type="PANTHER" id="PTHR33745">
    <property type="entry name" value="RSBT ANTAGONIST PROTEIN RSBS-RELATED"/>
    <property type="match status" value="1"/>
</dbReference>
<dbReference type="InterPro" id="IPR002645">
    <property type="entry name" value="STAS_dom"/>
</dbReference>
<name>A0A1H8A4A4_9BACI</name>
<dbReference type="SUPFAM" id="SSF52091">
    <property type="entry name" value="SpoIIaa-like"/>
    <property type="match status" value="1"/>
</dbReference>
<dbReference type="AlphaFoldDB" id="A0A1H8A4A4"/>
<dbReference type="RefSeq" id="WP_090743335.1">
    <property type="nucleotide sequence ID" value="NZ_FOBW01000004.1"/>
</dbReference>
<dbReference type="EMBL" id="FOBW01000004">
    <property type="protein sequence ID" value="SEM64734.1"/>
    <property type="molecule type" value="Genomic_DNA"/>
</dbReference>
<dbReference type="STRING" id="930146.SAMN05192533_104210"/>
<dbReference type="Proteomes" id="UP000198553">
    <property type="component" value="Unassembled WGS sequence"/>
</dbReference>
<keyword evidence="3" id="KW-1185">Reference proteome</keyword>
<organism evidence="2 3">
    <name type="scientific">Mesobacillus persicus</name>
    <dbReference type="NCBI Taxonomy" id="930146"/>
    <lineage>
        <taxon>Bacteria</taxon>
        <taxon>Bacillati</taxon>
        <taxon>Bacillota</taxon>
        <taxon>Bacilli</taxon>
        <taxon>Bacillales</taxon>
        <taxon>Bacillaceae</taxon>
        <taxon>Mesobacillus</taxon>
    </lineage>
</organism>
<dbReference type="OrthoDB" id="2835068at2"/>
<evidence type="ECO:0000313" key="2">
    <source>
        <dbReference type="EMBL" id="SEM64734.1"/>
    </source>
</evidence>
<sequence length="251" mass="28623">MNLFESNETVQALNAIGENIFVADTNFDIVWVNDYADELIKKIGSFINITRKEELYGRNIKDFHRNQGKQQANILLNGPFPYQTKINLFDRYSASIVVNPLDRNGSRIGYILTWKDVTEYEEDRAIMEGMYTPILEMYLDGVLLIPITGVLKADRIQKMKEKTLCMASEKGAEYVVIDFTGMTEIDERFVLNEINSLSSALRLLGAEVLYTGFSVDLVKMMVHQGLQVNAMTFKSARQAMNYLVRTRASKS</sequence>
<dbReference type="InterPro" id="IPR051932">
    <property type="entry name" value="Bact_StressResp_Reg"/>
</dbReference>
<dbReference type="InterPro" id="IPR036513">
    <property type="entry name" value="STAS_dom_sf"/>
</dbReference>